<dbReference type="Pfam" id="PF00096">
    <property type="entry name" value="zf-C2H2"/>
    <property type="match status" value="2"/>
</dbReference>
<keyword evidence="10" id="KW-1185">Reference proteome</keyword>
<keyword evidence="3" id="KW-0677">Repeat</keyword>
<evidence type="ECO:0000256" key="7">
    <source>
        <dbReference type="PROSITE-ProRule" id="PRU00042"/>
    </source>
</evidence>
<keyword evidence="5" id="KW-0862">Zinc</keyword>
<name>A0AAV1JUC6_9NEOP</name>
<dbReference type="PANTHER" id="PTHR24394:SF44">
    <property type="entry name" value="ZINC FINGER PROTEIN 271-LIKE"/>
    <property type="match status" value="1"/>
</dbReference>
<dbReference type="AlphaFoldDB" id="A0AAV1JUC6"/>
<dbReference type="PANTHER" id="PTHR24394">
    <property type="entry name" value="ZINC FINGER PROTEIN"/>
    <property type="match status" value="1"/>
</dbReference>
<dbReference type="PROSITE" id="PS50157">
    <property type="entry name" value="ZINC_FINGER_C2H2_2"/>
    <property type="match status" value="3"/>
</dbReference>
<dbReference type="GO" id="GO:0008270">
    <property type="term" value="F:zinc ion binding"/>
    <property type="evidence" value="ECO:0007669"/>
    <property type="project" value="UniProtKB-KW"/>
</dbReference>
<dbReference type="PROSITE" id="PS00028">
    <property type="entry name" value="ZINC_FINGER_C2H2_1"/>
    <property type="match status" value="2"/>
</dbReference>
<keyword evidence="4 7" id="KW-0863">Zinc-finger</keyword>
<feature type="domain" description="C2H2-type" evidence="8">
    <location>
        <begin position="206"/>
        <end position="233"/>
    </location>
</feature>
<dbReference type="Proteomes" id="UP001497472">
    <property type="component" value="Unassembled WGS sequence"/>
</dbReference>
<evidence type="ECO:0000259" key="8">
    <source>
        <dbReference type="PROSITE" id="PS50157"/>
    </source>
</evidence>
<dbReference type="InterPro" id="IPR036236">
    <property type="entry name" value="Znf_C2H2_sf"/>
</dbReference>
<evidence type="ECO:0000256" key="1">
    <source>
        <dbReference type="ARBA" id="ARBA00004123"/>
    </source>
</evidence>
<comment type="subcellular location">
    <subcellularLocation>
        <location evidence="1">Nucleus</location>
    </subcellularLocation>
</comment>
<comment type="caution">
    <text evidence="9">The sequence shown here is derived from an EMBL/GenBank/DDBJ whole genome shotgun (WGS) entry which is preliminary data.</text>
</comment>
<evidence type="ECO:0000256" key="2">
    <source>
        <dbReference type="ARBA" id="ARBA00022723"/>
    </source>
</evidence>
<evidence type="ECO:0000256" key="5">
    <source>
        <dbReference type="ARBA" id="ARBA00022833"/>
    </source>
</evidence>
<dbReference type="FunFam" id="3.30.160.60:FF:000616">
    <property type="entry name" value="PR domain zinc finger protein 13"/>
    <property type="match status" value="1"/>
</dbReference>
<feature type="domain" description="C2H2-type" evidence="8">
    <location>
        <begin position="125"/>
        <end position="152"/>
    </location>
</feature>
<proteinExistence type="predicted"/>
<dbReference type="GO" id="GO:0005634">
    <property type="term" value="C:nucleus"/>
    <property type="evidence" value="ECO:0007669"/>
    <property type="project" value="UniProtKB-SubCell"/>
</dbReference>
<evidence type="ECO:0000256" key="6">
    <source>
        <dbReference type="ARBA" id="ARBA00023242"/>
    </source>
</evidence>
<dbReference type="Gene3D" id="3.30.160.60">
    <property type="entry name" value="Classic Zinc Finger"/>
    <property type="match status" value="2"/>
</dbReference>
<organism evidence="9 10">
    <name type="scientific">Leptosia nina</name>
    <dbReference type="NCBI Taxonomy" id="320188"/>
    <lineage>
        <taxon>Eukaryota</taxon>
        <taxon>Metazoa</taxon>
        <taxon>Ecdysozoa</taxon>
        <taxon>Arthropoda</taxon>
        <taxon>Hexapoda</taxon>
        <taxon>Insecta</taxon>
        <taxon>Pterygota</taxon>
        <taxon>Neoptera</taxon>
        <taxon>Endopterygota</taxon>
        <taxon>Lepidoptera</taxon>
        <taxon>Glossata</taxon>
        <taxon>Ditrysia</taxon>
        <taxon>Papilionoidea</taxon>
        <taxon>Pieridae</taxon>
        <taxon>Pierinae</taxon>
        <taxon>Leptosia</taxon>
    </lineage>
</organism>
<gene>
    <name evidence="9" type="ORF">LNINA_LOCUS11476</name>
</gene>
<keyword evidence="2" id="KW-0479">Metal-binding</keyword>
<evidence type="ECO:0000313" key="10">
    <source>
        <dbReference type="Proteomes" id="UP001497472"/>
    </source>
</evidence>
<dbReference type="SUPFAM" id="SSF57667">
    <property type="entry name" value="beta-beta-alpha zinc fingers"/>
    <property type="match status" value="1"/>
</dbReference>
<protein>
    <recommendedName>
        <fullName evidence="8">C2H2-type domain-containing protein</fullName>
    </recommendedName>
</protein>
<reference evidence="9 10" key="1">
    <citation type="submission" date="2023-11" db="EMBL/GenBank/DDBJ databases">
        <authorList>
            <person name="Okamura Y."/>
        </authorList>
    </citation>
    <scope>NUCLEOTIDE SEQUENCE [LARGE SCALE GENOMIC DNA]</scope>
</reference>
<feature type="domain" description="C2H2-type" evidence="8">
    <location>
        <begin position="234"/>
        <end position="261"/>
    </location>
</feature>
<sequence length="270" mass="30138">MSGRVVVARRGVQRDCCSACFTFEELESAMDTLHTPENVYMELDSAGQLTCRGGCARAAVRATLAASLPAAQLLLEVVNGNLRLRVVNEAPPHAELTLWFDETTLAILDMPFLTLRNITGNKKSYSCHECGAVFDNPNPVKVHLFLKCGEYNAVLFWRKLLKLLRKSSATWDRVSPGVDIKTWALPPGPAELETIAAAWGRAREGHICVYCGKMYSRKYGLKIHIRTHTGYKPLRCRHCARAFADPSNLNKHVRLHAASSRTRTRVYNPS</sequence>
<evidence type="ECO:0000256" key="3">
    <source>
        <dbReference type="ARBA" id="ARBA00022737"/>
    </source>
</evidence>
<dbReference type="InterPro" id="IPR013087">
    <property type="entry name" value="Znf_C2H2_type"/>
</dbReference>
<evidence type="ECO:0000256" key="4">
    <source>
        <dbReference type="ARBA" id="ARBA00022771"/>
    </source>
</evidence>
<keyword evidence="6" id="KW-0539">Nucleus</keyword>
<evidence type="ECO:0000313" key="9">
    <source>
        <dbReference type="EMBL" id="CAK1552432.1"/>
    </source>
</evidence>
<dbReference type="SMART" id="SM00355">
    <property type="entry name" value="ZnF_C2H2"/>
    <property type="match status" value="3"/>
</dbReference>
<dbReference type="EMBL" id="CAVLEF010000144">
    <property type="protein sequence ID" value="CAK1552432.1"/>
    <property type="molecule type" value="Genomic_DNA"/>
</dbReference>
<accession>A0AAV1JUC6</accession>
<dbReference type="GO" id="GO:0000981">
    <property type="term" value="F:DNA-binding transcription factor activity, RNA polymerase II-specific"/>
    <property type="evidence" value="ECO:0007669"/>
    <property type="project" value="TreeGrafter"/>
</dbReference>